<evidence type="ECO:0000313" key="14">
    <source>
        <dbReference type="Proteomes" id="UP001215151"/>
    </source>
</evidence>
<evidence type="ECO:0000256" key="5">
    <source>
        <dbReference type="ARBA" id="ARBA00022490"/>
    </source>
</evidence>
<keyword evidence="9" id="KW-0067">ATP-binding</keyword>
<dbReference type="SMART" id="SM00382">
    <property type="entry name" value="AAA"/>
    <property type="match status" value="1"/>
</dbReference>
<dbReference type="EMBL" id="JAPEVG010000017">
    <property type="protein sequence ID" value="KAJ8496162.1"/>
    <property type="molecule type" value="Genomic_DNA"/>
</dbReference>
<feature type="compositionally biased region" description="Acidic residues" evidence="11">
    <location>
        <begin position="499"/>
        <end position="520"/>
    </location>
</feature>
<keyword evidence="8" id="KW-0347">Helicase</keyword>
<evidence type="ECO:0000313" key="13">
    <source>
        <dbReference type="EMBL" id="KAJ8496162.1"/>
    </source>
</evidence>
<dbReference type="PANTHER" id="PTHR43788:SF8">
    <property type="entry name" value="DNA-BINDING PROTEIN SMUBP-2"/>
    <property type="match status" value="1"/>
</dbReference>
<dbReference type="InterPro" id="IPR003593">
    <property type="entry name" value="AAA+_ATPase"/>
</dbReference>
<dbReference type="PANTHER" id="PTHR43788">
    <property type="entry name" value="DNA2/NAM7 HELICASE FAMILY MEMBER"/>
    <property type="match status" value="1"/>
</dbReference>
<name>A0AAD7U482_9APHY</name>
<protein>
    <recommendedName>
        <fullName evidence="4">DNA helicase</fullName>
        <ecNumber evidence="4">3.6.4.12</ecNumber>
    </recommendedName>
</protein>
<evidence type="ECO:0000256" key="4">
    <source>
        <dbReference type="ARBA" id="ARBA00012551"/>
    </source>
</evidence>
<dbReference type="GO" id="GO:0043139">
    <property type="term" value="F:5'-3' DNA helicase activity"/>
    <property type="evidence" value="ECO:0007669"/>
    <property type="project" value="TreeGrafter"/>
</dbReference>
<dbReference type="InterPro" id="IPR048761">
    <property type="entry name" value="SMUBP-2_HCS1_1B"/>
</dbReference>
<evidence type="ECO:0000256" key="2">
    <source>
        <dbReference type="ARBA" id="ARBA00004496"/>
    </source>
</evidence>
<comment type="similarity">
    <text evidence="3">Belongs to the DNA2/NAM7 helicase family.</text>
</comment>
<feature type="domain" description="AAA+ ATPase" evidence="12">
    <location>
        <begin position="237"/>
        <end position="612"/>
    </location>
</feature>
<comment type="caution">
    <text evidence="13">The sequence shown here is derived from an EMBL/GenBank/DDBJ whole genome shotgun (WGS) entry which is preliminary data.</text>
</comment>
<dbReference type="SUPFAM" id="SSF52540">
    <property type="entry name" value="P-loop containing nucleoside triphosphate hydrolases"/>
    <property type="match status" value="1"/>
</dbReference>
<dbReference type="Gene3D" id="2.40.30.270">
    <property type="match status" value="1"/>
</dbReference>
<dbReference type="InterPro" id="IPR027417">
    <property type="entry name" value="P-loop_NTPase"/>
</dbReference>
<dbReference type="Proteomes" id="UP001215151">
    <property type="component" value="Unassembled WGS sequence"/>
</dbReference>
<evidence type="ECO:0000256" key="10">
    <source>
        <dbReference type="ARBA" id="ARBA00023242"/>
    </source>
</evidence>
<dbReference type="CDD" id="cd18808">
    <property type="entry name" value="SF1_C_Upf1"/>
    <property type="match status" value="1"/>
</dbReference>
<dbReference type="GO" id="GO:0003723">
    <property type="term" value="F:RNA binding"/>
    <property type="evidence" value="ECO:0007669"/>
    <property type="project" value="InterPro"/>
</dbReference>
<dbReference type="InterPro" id="IPR041677">
    <property type="entry name" value="DNA2/NAM7_AAA_11"/>
</dbReference>
<keyword evidence="10" id="KW-0539">Nucleus</keyword>
<dbReference type="AlphaFoldDB" id="A0AAD7U482"/>
<evidence type="ECO:0000256" key="8">
    <source>
        <dbReference type="ARBA" id="ARBA00022806"/>
    </source>
</evidence>
<dbReference type="GO" id="GO:0016787">
    <property type="term" value="F:hydrolase activity"/>
    <property type="evidence" value="ECO:0007669"/>
    <property type="project" value="UniProtKB-KW"/>
</dbReference>
<accession>A0AAD7U482</accession>
<keyword evidence="14" id="KW-1185">Reference proteome</keyword>
<keyword evidence="7" id="KW-0378">Hydrolase</keyword>
<evidence type="ECO:0000256" key="3">
    <source>
        <dbReference type="ARBA" id="ARBA00007913"/>
    </source>
</evidence>
<evidence type="ECO:0000259" key="12">
    <source>
        <dbReference type="SMART" id="SM00382"/>
    </source>
</evidence>
<evidence type="ECO:0000256" key="9">
    <source>
        <dbReference type="ARBA" id="ARBA00022840"/>
    </source>
</evidence>
<evidence type="ECO:0000256" key="11">
    <source>
        <dbReference type="SAM" id="MobiDB-lite"/>
    </source>
</evidence>
<proteinExistence type="inferred from homology"/>
<dbReference type="Pfam" id="PF21138">
    <property type="entry name" value="SMUBP-2_HCS1_1B"/>
    <property type="match status" value="1"/>
</dbReference>
<keyword evidence="6" id="KW-0547">Nucleotide-binding</keyword>
<feature type="region of interest" description="Disordered" evidence="11">
    <location>
        <begin position="456"/>
        <end position="543"/>
    </location>
</feature>
<dbReference type="InterPro" id="IPR041679">
    <property type="entry name" value="DNA2/NAM7-like_C"/>
</dbReference>
<organism evidence="13 14">
    <name type="scientific">Trametes cubensis</name>
    <dbReference type="NCBI Taxonomy" id="1111947"/>
    <lineage>
        <taxon>Eukaryota</taxon>
        <taxon>Fungi</taxon>
        <taxon>Dikarya</taxon>
        <taxon>Basidiomycota</taxon>
        <taxon>Agaricomycotina</taxon>
        <taxon>Agaricomycetes</taxon>
        <taxon>Polyporales</taxon>
        <taxon>Polyporaceae</taxon>
        <taxon>Trametes</taxon>
    </lineage>
</organism>
<keyword evidence="5" id="KW-0963">Cytoplasm</keyword>
<dbReference type="GO" id="GO:0005737">
    <property type="term" value="C:cytoplasm"/>
    <property type="evidence" value="ECO:0007669"/>
    <property type="project" value="UniProtKB-SubCell"/>
</dbReference>
<feature type="region of interest" description="Disordered" evidence="11">
    <location>
        <begin position="96"/>
        <end position="117"/>
    </location>
</feature>
<dbReference type="GO" id="GO:0005634">
    <property type="term" value="C:nucleus"/>
    <property type="evidence" value="ECO:0007669"/>
    <property type="project" value="UniProtKB-SubCell"/>
</dbReference>
<dbReference type="Gene3D" id="3.40.50.300">
    <property type="entry name" value="P-loop containing nucleotide triphosphate hydrolases"/>
    <property type="match status" value="2"/>
</dbReference>
<dbReference type="InterPro" id="IPR047187">
    <property type="entry name" value="SF1_C_Upf1"/>
</dbReference>
<gene>
    <name evidence="13" type="ORF">ONZ51_g1269</name>
</gene>
<dbReference type="InterPro" id="IPR050534">
    <property type="entry name" value="Coronavir_polyprotein_1ab"/>
</dbReference>
<comment type="subcellular location">
    <subcellularLocation>
        <location evidence="2">Cytoplasm</location>
    </subcellularLocation>
    <subcellularLocation>
        <location evidence="1">Nucleus</location>
    </subcellularLocation>
</comment>
<dbReference type="Pfam" id="PF13086">
    <property type="entry name" value="AAA_11"/>
    <property type="match status" value="1"/>
</dbReference>
<evidence type="ECO:0000256" key="6">
    <source>
        <dbReference type="ARBA" id="ARBA00022741"/>
    </source>
</evidence>
<dbReference type="GO" id="GO:0005524">
    <property type="term" value="F:ATP binding"/>
    <property type="evidence" value="ECO:0007669"/>
    <property type="project" value="UniProtKB-KW"/>
</dbReference>
<evidence type="ECO:0000256" key="1">
    <source>
        <dbReference type="ARBA" id="ARBA00004123"/>
    </source>
</evidence>
<feature type="compositionally biased region" description="Low complexity" evidence="11">
    <location>
        <begin position="481"/>
        <end position="495"/>
    </location>
</feature>
<dbReference type="EC" id="3.6.4.12" evidence="4"/>
<sequence>MSGDEQLKAFIDRHRELLKKEREAEIERTSLLLSNCPPKLLEQKGLALCGLGVASVGIGLGGKTLIELERPTAYHTTPIFPPHSLRPGDLARIEEHTTSTTQKKSAKPKKTVASEKSKEDGVEGVVYKVSDTKIVLAADPPETGGEDLNLPDRCRIVKLANSVTYDRMDKALDQLEKVVLPNSDAKEDKFLPKMTPLIRVLMGMAAPSEKVPVKDLKFFDPSLNSSQQEAIRFALESPEVACIHGPPGTGKTHTLIELIRQLTTVTPSNPKPLRLLVCGASNMSVDNILERLLALPAPESGEKLKVTRVGHPARVMAQEDVIDATLEVKASRSDQAMLAKDVKNELEAALDTLAGKGKGAKGKAPRGLERKKMWEEVRALRKEYRQREGGVVESVLKDSQVVLATCHSSGGRQLRSQNFDVVIIDEATQAVEAVCWVPIFKAQKLILAGDPMQLPPTIISIDKRDKKKAKAGQSSEKKKATTPAATSKAASEKAALPQDDPDDEDSSASDDEEGDVEIAAEPEAPVKAAPRDPRKPGSKAVLRPPRTLETTLFERLEKMYGPGIKRMLTVQYRYVFFTTSAEWIVEERKQKRRMHAQIAAFPSKVMYHSKLTSHPSVASHLLRDLPNAKAESEDDEKEILGTPVVFYDTAGCEYFERVEGDNDEGSRCNENEASVVKMWVDQLASAGVLPSQIAVIAPYQAQVTLLVSLLRPVYGAELEIGSVDGMQGREKEAVIISLVRSNDKACGPHISTLTSRTDMLSALQREVGFLKDKRRLNVAMTRARRHLCVIGDSSTVQHGSPFLKKWMAWLEANADVRYAGLE</sequence>
<evidence type="ECO:0000256" key="7">
    <source>
        <dbReference type="ARBA" id="ARBA00022801"/>
    </source>
</evidence>
<reference evidence="13" key="1">
    <citation type="submission" date="2022-11" db="EMBL/GenBank/DDBJ databases">
        <title>Genome Sequence of Cubamyces cubensis.</title>
        <authorList>
            <person name="Buettner E."/>
        </authorList>
    </citation>
    <scope>NUCLEOTIDE SEQUENCE</scope>
    <source>
        <strain evidence="13">MPL-01</strain>
    </source>
</reference>
<dbReference type="Pfam" id="PF13087">
    <property type="entry name" value="AAA_12"/>
    <property type="match status" value="1"/>
</dbReference>